<name>A0A4Y7JN40_PAPSO</name>
<organism evidence="11 12">
    <name type="scientific">Papaver somniferum</name>
    <name type="common">Opium poppy</name>
    <dbReference type="NCBI Taxonomy" id="3469"/>
    <lineage>
        <taxon>Eukaryota</taxon>
        <taxon>Viridiplantae</taxon>
        <taxon>Streptophyta</taxon>
        <taxon>Embryophyta</taxon>
        <taxon>Tracheophyta</taxon>
        <taxon>Spermatophyta</taxon>
        <taxon>Magnoliopsida</taxon>
        <taxon>Ranunculales</taxon>
        <taxon>Papaveraceae</taxon>
        <taxon>Papaveroideae</taxon>
        <taxon>Papaver</taxon>
    </lineage>
</organism>
<reference evidence="11 12" key="1">
    <citation type="journal article" date="2018" name="Science">
        <title>The opium poppy genome and morphinan production.</title>
        <authorList>
            <person name="Guo L."/>
            <person name="Winzer T."/>
            <person name="Yang X."/>
            <person name="Li Y."/>
            <person name="Ning Z."/>
            <person name="He Z."/>
            <person name="Teodor R."/>
            <person name="Lu Y."/>
            <person name="Bowser T.A."/>
            <person name="Graham I.A."/>
            <person name="Ye K."/>
        </authorList>
    </citation>
    <scope>NUCLEOTIDE SEQUENCE [LARGE SCALE GENOMIC DNA]</scope>
    <source>
        <strain evidence="12">cv. HN1</strain>
        <tissue evidence="11">Leaves</tissue>
    </source>
</reference>
<dbReference type="EMBL" id="CM010719">
    <property type="protein sequence ID" value="RZC61095.1"/>
    <property type="molecule type" value="Genomic_DNA"/>
</dbReference>
<evidence type="ECO:0000313" key="11">
    <source>
        <dbReference type="EMBL" id="RZC61095.1"/>
    </source>
</evidence>
<feature type="coiled-coil region" evidence="10">
    <location>
        <begin position="119"/>
        <end position="146"/>
    </location>
</feature>
<dbReference type="Gramene" id="RZC61095">
    <property type="protein sequence ID" value="RZC61095"/>
    <property type="gene ID" value="C5167_022853"/>
</dbReference>
<dbReference type="STRING" id="3469.A0A4Y7JN40"/>
<gene>
    <name evidence="11" type="ORF">C5167_022853</name>
</gene>
<evidence type="ECO:0000256" key="3">
    <source>
        <dbReference type="ARBA" id="ARBA00022454"/>
    </source>
</evidence>
<keyword evidence="5" id="KW-0498">Mitosis</keyword>
<dbReference type="OMA" id="EFNAITF"/>
<keyword evidence="7 10" id="KW-0175">Coiled coil</keyword>
<comment type="subcellular location">
    <subcellularLocation>
        <location evidence="1">Chromosome</location>
        <location evidence="1">Centromere</location>
        <location evidence="1">Kinetochore</location>
    </subcellularLocation>
</comment>
<dbReference type="PANTHER" id="PTHR14527">
    <property type="entry name" value="PROTEIN MIS12 HOMOLOG"/>
    <property type="match status" value="1"/>
</dbReference>
<evidence type="ECO:0000256" key="7">
    <source>
        <dbReference type="ARBA" id="ARBA00023054"/>
    </source>
</evidence>
<evidence type="ECO:0008006" key="13">
    <source>
        <dbReference type="Google" id="ProtNLM"/>
    </source>
</evidence>
<dbReference type="GO" id="GO:0000444">
    <property type="term" value="C:MIS12/MIND type complex"/>
    <property type="evidence" value="ECO:0007669"/>
    <property type="project" value="TreeGrafter"/>
</dbReference>
<evidence type="ECO:0000256" key="8">
    <source>
        <dbReference type="ARBA" id="ARBA00023306"/>
    </source>
</evidence>
<proteinExistence type="inferred from homology"/>
<evidence type="ECO:0000313" key="12">
    <source>
        <dbReference type="Proteomes" id="UP000316621"/>
    </source>
</evidence>
<keyword evidence="12" id="KW-1185">Reference proteome</keyword>
<dbReference type="GO" id="GO:0051301">
    <property type="term" value="P:cell division"/>
    <property type="evidence" value="ECO:0007669"/>
    <property type="project" value="UniProtKB-KW"/>
</dbReference>
<sequence>MEGTESEKVFEELNLNPQLFVNEVINRIDDTVDGAFEFFQEEALKLVTEDESNELKKGISSIRSVVQGALDKQINLWEKYCLRHCFVVPEGFTLHKANTSGDSLMEDNLLADADLDDQLNSVREKLHAAGKESAELQREIHGLKLQNDLSQKNSEAVTEALQPYEQNSVHESFEEMVRAAATLHEKLAKMNAKRREEFERIREEQRKGEEFNAITFDSTEGQYIMQQQSKGLPAVDLQLLGDFIADFTNI</sequence>
<dbReference type="InterPro" id="IPR008685">
    <property type="entry name" value="Centromere_Mis12"/>
</dbReference>
<evidence type="ECO:0000256" key="9">
    <source>
        <dbReference type="ARBA" id="ARBA00023328"/>
    </source>
</evidence>
<evidence type="ECO:0000256" key="6">
    <source>
        <dbReference type="ARBA" id="ARBA00022838"/>
    </source>
</evidence>
<protein>
    <recommendedName>
        <fullName evidence="13">Protein MIS12 homolog</fullName>
    </recommendedName>
</protein>
<dbReference type="PANTHER" id="PTHR14527:SF2">
    <property type="entry name" value="PROTEIN MIS12 HOMOLOG"/>
    <property type="match status" value="1"/>
</dbReference>
<dbReference type="GO" id="GO:0000070">
    <property type="term" value="P:mitotic sister chromatid segregation"/>
    <property type="evidence" value="ECO:0007669"/>
    <property type="project" value="TreeGrafter"/>
</dbReference>
<keyword evidence="3" id="KW-0158">Chromosome</keyword>
<keyword evidence="9" id="KW-0137">Centromere</keyword>
<dbReference type="OrthoDB" id="1884855at2759"/>
<keyword evidence="4" id="KW-0132">Cell division</keyword>
<dbReference type="Pfam" id="PF05859">
    <property type="entry name" value="Mis12"/>
    <property type="match status" value="1"/>
</dbReference>
<keyword evidence="6" id="KW-0995">Kinetochore</keyword>
<dbReference type="AlphaFoldDB" id="A0A4Y7JN40"/>
<dbReference type="GO" id="GO:0005634">
    <property type="term" value="C:nucleus"/>
    <property type="evidence" value="ECO:0007669"/>
    <property type="project" value="InterPro"/>
</dbReference>
<evidence type="ECO:0000256" key="4">
    <source>
        <dbReference type="ARBA" id="ARBA00022618"/>
    </source>
</evidence>
<evidence type="ECO:0000256" key="2">
    <source>
        <dbReference type="ARBA" id="ARBA00008643"/>
    </source>
</evidence>
<dbReference type="GO" id="GO:0051382">
    <property type="term" value="P:kinetochore assembly"/>
    <property type="evidence" value="ECO:0007669"/>
    <property type="project" value="TreeGrafter"/>
</dbReference>
<dbReference type="Proteomes" id="UP000316621">
    <property type="component" value="Chromosome 5"/>
</dbReference>
<evidence type="ECO:0000256" key="10">
    <source>
        <dbReference type="SAM" id="Coils"/>
    </source>
</evidence>
<accession>A0A4Y7JN40</accession>
<evidence type="ECO:0000256" key="5">
    <source>
        <dbReference type="ARBA" id="ARBA00022776"/>
    </source>
</evidence>
<evidence type="ECO:0000256" key="1">
    <source>
        <dbReference type="ARBA" id="ARBA00004629"/>
    </source>
</evidence>
<comment type="similarity">
    <text evidence="2">Belongs to the mis12 family.</text>
</comment>
<keyword evidence="8" id="KW-0131">Cell cycle</keyword>